<name>A0AAN8GIU2_9TELE</name>
<sequence>MGGLSGSRFGEEQQQTGGLQSFIRSCRRSDHCRMFPPVLLPVGCPRAQRRERCGGGGTAVHGSIQLCVLEEQI</sequence>
<comment type="caution">
    <text evidence="1">The sequence shown here is derived from an EMBL/GenBank/DDBJ whole genome shotgun (WGS) entry which is preliminary data.</text>
</comment>
<accession>A0AAN8GIU2</accession>
<dbReference type="Proteomes" id="UP001335648">
    <property type="component" value="Unassembled WGS sequence"/>
</dbReference>
<keyword evidence="2" id="KW-1185">Reference proteome</keyword>
<dbReference type="AlphaFoldDB" id="A0AAN8GIU2"/>
<protein>
    <submittedName>
        <fullName evidence="1">Uncharacterized protein</fullName>
    </submittedName>
</protein>
<evidence type="ECO:0000313" key="2">
    <source>
        <dbReference type="Proteomes" id="UP001335648"/>
    </source>
</evidence>
<dbReference type="EMBL" id="JAULUE010002065">
    <property type="protein sequence ID" value="KAK5879399.1"/>
    <property type="molecule type" value="Genomic_DNA"/>
</dbReference>
<proteinExistence type="predicted"/>
<gene>
    <name evidence="1" type="ORF">CesoFtcFv8_024708</name>
</gene>
<organism evidence="1 2">
    <name type="scientific">Champsocephalus esox</name>
    <name type="common">pike icefish</name>
    <dbReference type="NCBI Taxonomy" id="159716"/>
    <lineage>
        <taxon>Eukaryota</taxon>
        <taxon>Metazoa</taxon>
        <taxon>Chordata</taxon>
        <taxon>Craniata</taxon>
        <taxon>Vertebrata</taxon>
        <taxon>Euteleostomi</taxon>
        <taxon>Actinopterygii</taxon>
        <taxon>Neopterygii</taxon>
        <taxon>Teleostei</taxon>
        <taxon>Neoteleostei</taxon>
        <taxon>Acanthomorphata</taxon>
        <taxon>Eupercaria</taxon>
        <taxon>Perciformes</taxon>
        <taxon>Notothenioidei</taxon>
        <taxon>Channichthyidae</taxon>
        <taxon>Champsocephalus</taxon>
    </lineage>
</organism>
<evidence type="ECO:0000313" key="1">
    <source>
        <dbReference type="EMBL" id="KAK5879399.1"/>
    </source>
</evidence>
<reference evidence="1 2" key="1">
    <citation type="journal article" date="2023" name="Mol. Biol. Evol.">
        <title>Genomics of Secondarily Temperate Adaptation in the Only Non-Antarctic Icefish.</title>
        <authorList>
            <person name="Rivera-Colon A.G."/>
            <person name="Rayamajhi N."/>
            <person name="Minhas B.F."/>
            <person name="Madrigal G."/>
            <person name="Bilyk K.T."/>
            <person name="Yoon V."/>
            <person name="Hune M."/>
            <person name="Gregory S."/>
            <person name="Cheng C.H.C."/>
            <person name="Catchen J.M."/>
        </authorList>
    </citation>
    <scope>NUCLEOTIDE SEQUENCE [LARGE SCALE GENOMIC DNA]</scope>
    <source>
        <strain evidence="1">JC2023a</strain>
    </source>
</reference>